<comment type="caution">
    <text evidence="1">The sequence shown here is derived from an EMBL/GenBank/DDBJ whole genome shotgun (WGS) entry which is preliminary data.</text>
</comment>
<reference evidence="1" key="1">
    <citation type="journal article" date="2023" name="GigaByte">
        <title>Genome assembly of the bearded iris, Iris pallida Lam.</title>
        <authorList>
            <person name="Bruccoleri R.E."/>
            <person name="Oakeley E.J."/>
            <person name="Faust A.M.E."/>
            <person name="Altorfer M."/>
            <person name="Dessus-Babus S."/>
            <person name="Burckhardt D."/>
            <person name="Oertli M."/>
            <person name="Naumann U."/>
            <person name="Petersen F."/>
            <person name="Wong J."/>
        </authorList>
    </citation>
    <scope>NUCLEOTIDE SEQUENCE</scope>
    <source>
        <strain evidence="1">GSM-AAB239-AS_SAM_17_03QT</strain>
    </source>
</reference>
<gene>
    <name evidence="1" type="ORF">M6B38_312995</name>
</gene>
<evidence type="ECO:0000313" key="1">
    <source>
        <dbReference type="EMBL" id="KAJ6840163.1"/>
    </source>
</evidence>
<evidence type="ECO:0000313" key="2">
    <source>
        <dbReference type="Proteomes" id="UP001140949"/>
    </source>
</evidence>
<dbReference type="Proteomes" id="UP001140949">
    <property type="component" value="Unassembled WGS sequence"/>
</dbReference>
<accession>A0AAX6HH07</accession>
<sequence>MILPLLDRTTDPWLSFWASKKNSLAAPYLSLASLKFSFFEWGKLKSWISFKSVELPNMIGRKAFDVPPLLPNAPNPETEQYLEPGRISDSCLPTDLWNCRLIDFLIRSADKHFMNKSVFVLHSYI</sequence>
<dbReference type="EMBL" id="JANAVB010009596">
    <property type="protein sequence ID" value="KAJ6840163.1"/>
    <property type="molecule type" value="Genomic_DNA"/>
</dbReference>
<dbReference type="AlphaFoldDB" id="A0AAX6HH07"/>
<name>A0AAX6HH07_IRIPA</name>
<organism evidence="1 2">
    <name type="scientific">Iris pallida</name>
    <name type="common">Sweet iris</name>
    <dbReference type="NCBI Taxonomy" id="29817"/>
    <lineage>
        <taxon>Eukaryota</taxon>
        <taxon>Viridiplantae</taxon>
        <taxon>Streptophyta</taxon>
        <taxon>Embryophyta</taxon>
        <taxon>Tracheophyta</taxon>
        <taxon>Spermatophyta</taxon>
        <taxon>Magnoliopsida</taxon>
        <taxon>Liliopsida</taxon>
        <taxon>Asparagales</taxon>
        <taxon>Iridaceae</taxon>
        <taxon>Iridoideae</taxon>
        <taxon>Irideae</taxon>
        <taxon>Iris</taxon>
    </lineage>
</organism>
<proteinExistence type="predicted"/>
<reference evidence="1" key="2">
    <citation type="submission" date="2023-04" db="EMBL/GenBank/DDBJ databases">
        <authorList>
            <person name="Bruccoleri R.E."/>
            <person name="Oakeley E.J."/>
            <person name="Faust A.-M."/>
            <person name="Dessus-Babus S."/>
            <person name="Altorfer M."/>
            <person name="Burckhardt D."/>
            <person name="Oertli M."/>
            <person name="Naumann U."/>
            <person name="Petersen F."/>
            <person name="Wong J."/>
        </authorList>
    </citation>
    <scope>NUCLEOTIDE SEQUENCE</scope>
    <source>
        <strain evidence="1">GSM-AAB239-AS_SAM_17_03QT</strain>
        <tissue evidence="1">Leaf</tissue>
    </source>
</reference>
<keyword evidence="2" id="KW-1185">Reference proteome</keyword>
<protein>
    <submittedName>
        <fullName evidence="1">Uncharacterized protein</fullName>
    </submittedName>
</protein>